<proteinExistence type="predicted"/>
<protein>
    <submittedName>
        <fullName evidence="1">Uncharacterized protein</fullName>
    </submittedName>
</protein>
<name>A0A8X6P0M3_NEPPI</name>
<comment type="caution">
    <text evidence="1">The sequence shown here is derived from an EMBL/GenBank/DDBJ whole genome shotgun (WGS) entry which is preliminary data.</text>
</comment>
<reference evidence="1" key="1">
    <citation type="submission" date="2020-08" db="EMBL/GenBank/DDBJ databases">
        <title>Multicomponent nature underlies the extraordinary mechanical properties of spider dragline silk.</title>
        <authorList>
            <person name="Kono N."/>
            <person name="Nakamura H."/>
            <person name="Mori M."/>
            <person name="Yoshida Y."/>
            <person name="Ohtoshi R."/>
            <person name="Malay A.D."/>
            <person name="Moran D.A.P."/>
            <person name="Tomita M."/>
            <person name="Numata K."/>
            <person name="Arakawa K."/>
        </authorList>
    </citation>
    <scope>NUCLEOTIDE SEQUENCE</scope>
</reference>
<evidence type="ECO:0000313" key="1">
    <source>
        <dbReference type="EMBL" id="GFT44926.1"/>
    </source>
</evidence>
<organism evidence="1 2">
    <name type="scientific">Nephila pilipes</name>
    <name type="common">Giant wood spider</name>
    <name type="synonym">Nephila maculata</name>
    <dbReference type="NCBI Taxonomy" id="299642"/>
    <lineage>
        <taxon>Eukaryota</taxon>
        <taxon>Metazoa</taxon>
        <taxon>Ecdysozoa</taxon>
        <taxon>Arthropoda</taxon>
        <taxon>Chelicerata</taxon>
        <taxon>Arachnida</taxon>
        <taxon>Araneae</taxon>
        <taxon>Araneomorphae</taxon>
        <taxon>Entelegynae</taxon>
        <taxon>Araneoidea</taxon>
        <taxon>Nephilidae</taxon>
        <taxon>Nephila</taxon>
    </lineage>
</organism>
<keyword evidence="2" id="KW-1185">Reference proteome</keyword>
<dbReference type="EMBL" id="BMAW01015652">
    <property type="protein sequence ID" value="GFT44926.1"/>
    <property type="molecule type" value="Genomic_DNA"/>
</dbReference>
<sequence length="143" mass="16825">MFFPFHPKQCKKCRTSRSITHLIQGRLLSGQFQHVPSHVVREHFPFHPRWSIYLPESKEKRAAVVFSHPVSSKEERRIPPLDPRGMASGHFASHSDHATFFFFTEWIPPFPFSLWVFLGDSGSRLRKFLVRHSGREELLNVFR</sequence>
<accession>A0A8X6P0M3</accession>
<gene>
    <name evidence="1" type="ORF">NPIL_415661</name>
</gene>
<dbReference type="AlphaFoldDB" id="A0A8X6P0M3"/>
<dbReference type="Proteomes" id="UP000887013">
    <property type="component" value="Unassembled WGS sequence"/>
</dbReference>
<evidence type="ECO:0000313" key="2">
    <source>
        <dbReference type="Proteomes" id="UP000887013"/>
    </source>
</evidence>